<comment type="caution">
    <text evidence="1">The sequence shown here is derived from an EMBL/GenBank/DDBJ whole genome shotgun (WGS) entry which is preliminary data.</text>
</comment>
<sequence length="151" mass="16680">MVAPLILIARALAPVAALWSRRRQARILHRGIPLPAEALAFARILGIERPEDIRVEVADEVPLPIPRSMARAARAAGFPVMAAGGMCLGRGICALSLDPRLLRHELVHTLQYQRLGGHRAFMRRYLEECLVFGYAAAPMEIEARERSADPV</sequence>
<dbReference type="RefSeq" id="WP_353566990.1">
    <property type="nucleotide sequence ID" value="NZ_BAABRI010000010.1"/>
</dbReference>
<keyword evidence="2" id="KW-1185">Reference proteome</keyword>
<accession>A0ABP9UN67</accession>
<dbReference type="EMBL" id="BAABRI010000010">
    <property type="protein sequence ID" value="GAA5482862.1"/>
    <property type="molecule type" value="Genomic_DNA"/>
</dbReference>
<organism evidence="1 2">
    <name type="scientific">Haloferula sargassicola</name>
    <dbReference type="NCBI Taxonomy" id="490096"/>
    <lineage>
        <taxon>Bacteria</taxon>
        <taxon>Pseudomonadati</taxon>
        <taxon>Verrucomicrobiota</taxon>
        <taxon>Verrucomicrobiia</taxon>
        <taxon>Verrucomicrobiales</taxon>
        <taxon>Verrucomicrobiaceae</taxon>
        <taxon>Haloferula</taxon>
    </lineage>
</organism>
<name>A0ABP9UN67_9BACT</name>
<dbReference type="Proteomes" id="UP001476282">
    <property type="component" value="Unassembled WGS sequence"/>
</dbReference>
<gene>
    <name evidence="1" type="ORF">Hsar01_02087</name>
</gene>
<protein>
    <recommendedName>
        <fullName evidence="3">DUF4157 domain-containing protein</fullName>
    </recommendedName>
</protein>
<evidence type="ECO:0000313" key="1">
    <source>
        <dbReference type="EMBL" id="GAA5482862.1"/>
    </source>
</evidence>
<proteinExistence type="predicted"/>
<evidence type="ECO:0000313" key="2">
    <source>
        <dbReference type="Proteomes" id="UP001476282"/>
    </source>
</evidence>
<reference evidence="1 2" key="1">
    <citation type="submission" date="2024-02" db="EMBL/GenBank/DDBJ databases">
        <title>Haloferula sargassicola NBRC 104335.</title>
        <authorList>
            <person name="Ichikawa N."/>
            <person name="Katano-Makiyama Y."/>
            <person name="Hidaka K."/>
        </authorList>
    </citation>
    <scope>NUCLEOTIDE SEQUENCE [LARGE SCALE GENOMIC DNA]</scope>
    <source>
        <strain evidence="1 2">NBRC 104335</strain>
    </source>
</reference>
<evidence type="ECO:0008006" key="3">
    <source>
        <dbReference type="Google" id="ProtNLM"/>
    </source>
</evidence>